<dbReference type="InterPro" id="IPR003713">
    <property type="entry name" value="FliS"/>
</dbReference>
<keyword evidence="4 6" id="KW-1005">Bacterial flagellum biogenesis</keyword>
<comment type="similarity">
    <text evidence="2 6">Belongs to the FliS family.</text>
</comment>
<dbReference type="GO" id="GO:0071973">
    <property type="term" value="P:bacterial-type flagellum-dependent cell motility"/>
    <property type="evidence" value="ECO:0007669"/>
    <property type="project" value="TreeGrafter"/>
</dbReference>
<dbReference type="CDD" id="cd16098">
    <property type="entry name" value="FliS"/>
    <property type="match status" value="1"/>
</dbReference>
<sequence>MKDQYLENAVLTASPAKLVEMLYEKSVELLKEAKELIEKELFLEANERIKRVQDIVIELNASLDMEKGGQIAESLRSLYLYMYRTLVEANIKKDIKKIDEILGYFEELLEAWRTAMKSASVDKKPQGGFSVSV</sequence>
<dbReference type="SUPFAM" id="SSF101116">
    <property type="entry name" value="Flagellar export chaperone FliS"/>
    <property type="match status" value="1"/>
</dbReference>
<comment type="subcellular location">
    <subcellularLocation>
        <location evidence="1 6">Cytoplasm</location>
        <location evidence="1 6">Cytosol</location>
    </subcellularLocation>
</comment>
<dbReference type="EMBL" id="CP007141">
    <property type="protein sequence ID" value="AJC73431.1"/>
    <property type="molecule type" value="Genomic_DNA"/>
</dbReference>
<keyword evidence="7" id="KW-0969">Cilium</keyword>
<dbReference type="PATRIC" id="fig|1123384.7.peg.682"/>
<keyword evidence="7" id="KW-0282">Flagellum</keyword>
<evidence type="ECO:0000256" key="4">
    <source>
        <dbReference type="ARBA" id="ARBA00022795"/>
    </source>
</evidence>
<keyword evidence="7" id="KW-0966">Cell projection</keyword>
<dbReference type="PIRSF" id="PIRSF039090">
    <property type="entry name" value="Flis"/>
    <property type="match status" value="1"/>
</dbReference>
<dbReference type="KEGG" id="phy:AJ81_03495"/>
<proteinExistence type="inferred from homology"/>
<keyword evidence="8" id="KW-1185">Reference proteome</keyword>
<evidence type="ECO:0000256" key="3">
    <source>
        <dbReference type="ARBA" id="ARBA00022490"/>
    </source>
</evidence>
<dbReference type="Pfam" id="PF02561">
    <property type="entry name" value="FliS"/>
    <property type="match status" value="1"/>
</dbReference>
<keyword evidence="5" id="KW-0143">Chaperone</keyword>
<dbReference type="InterPro" id="IPR036584">
    <property type="entry name" value="FliS_sf"/>
</dbReference>
<dbReference type="GO" id="GO:0044780">
    <property type="term" value="P:bacterial-type flagellum assembly"/>
    <property type="evidence" value="ECO:0007669"/>
    <property type="project" value="InterPro"/>
</dbReference>
<evidence type="ECO:0000313" key="7">
    <source>
        <dbReference type="EMBL" id="AJC73431.1"/>
    </source>
</evidence>
<name>A0A0X1KQB9_9THEM</name>
<dbReference type="GO" id="GO:0005829">
    <property type="term" value="C:cytosol"/>
    <property type="evidence" value="ECO:0007669"/>
    <property type="project" value="UniProtKB-SubCell"/>
</dbReference>
<evidence type="ECO:0000256" key="1">
    <source>
        <dbReference type="ARBA" id="ARBA00004514"/>
    </source>
</evidence>
<dbReference type="Gene3D" id="1.20.120.340">
    <property type="entry name" value="Flagellar protein FliS"/>
    <property type="match status" value="1"/>
</dbReference>
<reference evidence="7 8" key="1">
    <citation type="submission" date="2014-01" db="EMBL/GenBank/DDBJ databases">
        <title>Genome sequencing of Thermotog hypogea.</title>
        <authorList>
            <person name="Zhang X."/>
            <person name="Alvare G."/>
            <person name="Fristensky B."/>
            <person name="Chen L."/>
            <person name="Suen T."/>
            <person name="Chen Q."/>
            <person name="Ma K."/>
        </authorList>
    </citation>
    <scope>NUCLEOTIDE SEQUENCE [LARGE SCALE GENOMIC DNA]</scope>
    <source>
        <strain evidence="7 8">DSM 11164</strain>
    </source>
</reference>
<dbReference type="Proteomes" id="UP000077469">
    <property type="component" value="Chromosome"/>
</dbReference>
<organism evidence="7 8">
    <name type="scientific">Pseudothermotoga hypogea DSM 11164 = NBRC 106472</name>
    <dbReference type="NCBI Taxonomy" id="1123384"/>
    <lineage>
        <taxon>Bacteria</taxon>
        <taxon>Thermotogati</taxon>
        <taxon>Thermotogota</taxon>
        <taxon>Thermotogae</taxon>
        <taxon>Thermotogales</taxon>
        <taxon>Thermotogaceae</taxon>
        <taxon>Pseudothermotoga</taxon>
    </lineage>
</organism>
<dbReference type="STRING" id="1123384.AJ81_03495"/>
<dbReference type="PANTHER" id="PTHR34773:SF1">
    <property type="entry name" value="FLAGELLAR SECRETION CHAPERONE FLIS"/>
    <property type="match status" value="1"/>
</dbReference>
<dbReference type="PaxDb" id="1123384-AJ81_03495"/>
<gene>
    <name evidence="7" type="ORF">AJ81_03495</name>
</gene>
<evidence type="ECO:0000256" key="2">
    <source>
        <dbReference type="ARBA" id="ARBA00008787"/>
    </source>
</evidence>
<keyword evidence="3 6" id="KW-0963">Cytoplasm</keyword>
<dbReference type="AlphaFoldDB" id="A0A0X1KQB9"/>
<evidence type="ECO:0000313" key="8">
    <source>
        <dbReference type="Proteomes" id="UP000077469"/>
    </source>
</evidence>
<accession>A0A0X1KQB9</accession>
<dbReference type="NCBIfam" id="TIGR00208">
    <property type="entry name" value="fliS"/>
    <property type="match status" value="1"/>
</dbReference>
<evidence type="ECO:0000256" key="5">
    <source>
        <dbReference type="ARBA" id="ARBA00023186"/>
    </source>
</evidence>
<evidence type="ECO:0000256" key="6">
    <source>
        <dbReference type="PIRNR" id="PIRNR039090"/>
    </source>
</evidence>
<dbReference type="OrthoDB" id="1524959at2"/>
<dbReference type="PANTHER" id="PTHR34773">
    <property type="entry name" value="FLAGELLAR SECRETION CHAPERONE FLIS"/>
    <property type="match status" value="1"/>
</dbReference>
<protein>
    <recommendedName>
        <fullName evidence="6">Flagellar secretion chaperone FliS</fullName>
    </recommendedName>
</protein>